<name>A0A4Y2AJW0_ARAVE</name>
<dbReference type="PANTHER" id="PTHR46060">
    <property type="entry name" value="MARINER MOS1 TRANSPOSASE-LIKE PROTEIN"/>
    <property type="match status" value="1"/>
</dbReference>
<dbReference type="InterPro" id="IPR001888">
    <property type="entry name" value="Transposase_1"/>
</dbReference>
<reference evidence="2 3" key="1">
    <citation type="journal article" date="2019" name="Sci. Rep.">
        <title>Orb-weaving spider Araneus ventricosus genome elucidates the spidroin gene catalogue.</title>
        <authorList>
            <person name="Kono N."/>
            <person name="Nakamura H."/>
            <person name="Ohtoshi R."/>
            <person name="Moran D.A.P."/>
            <person name="Shinohara A."/>
            <person name="Yoshida Y."/>
            <person name="Fujiwara M."/>
            <person name="Mori M."/>
            <person name="Tomita M."/>
            <person name="Arakawa K."/>
        </authorList>
    </citation>
    <scope>NUCLEOTIDE SEQUENCE [LARGE SCALE GENOMIC DNA]</scope>
</reference>
<dbReference type="AlphaFoldDB" id="A0A4Y2AJW0"/>
<dbReference type="Pfam" id="PF01359">
    <property type="entry name" value="Transposase_1"/>
    <property type="match status" value="1"/>
</dbReference>
<evidence type="ECO:0000256" key="1">
    <source>
        <dbReference type="SAM" id="MobiDB-lite"/>
    </source>
</evidence>
<sequence>MGTKAPYHWSSETTNGRQSPALDPLGGGSRISGTHRCDDEYWCHLYTPESKKTSMQWKHTSSPPPGKSKANRFFFNCRGPLLIDFLPQGSTINSTQYCSTLTKLREAIRSKRPSLLTQQVILLHNNVRSHVSHETYTTSQKFRWEVLEHPPYSPDLSPCDFHIFGPLKRALQGTRFHSDDEVKEAVQDFIKNQPRSFYSNGIDLLPKRWDLCYKAHGDFF</sequence>
<evidence type="ECO:0000313" key="2">
    <source>
        <dbReference type="EMBL" id="GBL79465.1"/>
    </source>
</evidence>
<keyword evidence="3" id="KW-1185">Reference proteome</keyword>
<dbReference type="Proteomes" id="UP000499080">
    <property type="component" value="Unassembled WGS sequence"/>
</dbReference>
<dbReference type="Gene3D" id="3.30.420.10">
    <property type="entry name" value="Ribonuclease H-like superfamily/Ribonuclease H"/>
    <property type="match status" value="1"/>
</dbReference>
<dbReference type="GO" id="GO:0003676">
    <property type="term" value="F:nucleic acid binding"/>
    <property type="evidence" value="ECO:0007669"/>
    <property type="project" value="InterPro"/>
</dbReference>
<dbReference type="InterPro" id="IPR052709">
    <property type="entry name" value="Transposase-MT_Hybrid"/>
</dbReference>
<accession>A0A4Y2AJW0</accession>
<evidence type="ECO:0000313" key="3">
    <source>
        <dbReference type="Proteomes" id="UP000499080"/>
    </source>
</evidence>
<protein>
    <submittedName>
        <fullName evidence="2">Mariner Mos1 transposase</fullName>
    </submittedName>
</protein>
<dbReference type="InterPro" id="IPR036397">
    <property type="entry name" value="RNaseH_sf"/>
</dbReference>
<organism evidence="2 3">
    <name type="scientific">Araneus ventricosus</name>
    <name type="common">Orbweaver spider</name>
    <name type="synonym">Epeira ventricosa</name>
    <dbReference type="NCBI Taxonomy" id="182803"/>
    <lineage>
        <taxon>Eukaryota</taxon>
        <taxon>Metazoa</taxon>
        <taxon>Ecdysozoa</taxon>
        <taxon>Arthropoda</taxon>
        <taxon>Chelicerata</taxon>
        <taxon>Arachnida</taxon>
        <taxon>Araneae</taxon>
        <taxon>Araneomorphae</taxon>
        <taxon>Entelegynae</taxon>
        <taxon>Araneoidea</taxon>
        <taxon>Araneidae</taxon>
        <taxon>Araneus</taxon>
    </lineage>
</organism>
<proteinExistence type="predicted"/>
<dbReference type="EMBL" id="BGPR01000018">
    <property type="protein sequence ID" value="GBL79465.1"/>
    <property type="molecule type" value="Genomic_DNA"/>
</dbReference>
<dbReference type="OrthoDB" id="6433270at2759"/>
<gene>
    <name evidence="2" type="primary">marinerT_85</name>
    <name evidence="2" type="ORF">AVEN_92627_1</name>
</gene>
<feature type="region of interest" description="Disordered" evidence="1">
    <location>
        <begin position="1"/>
        <end position="28"/>
    </location>
</feature>
<comment type="caution">
    <text evidence="2">The sequence shown here is derived from an EMBL/GenBank/DDBJ whole genome shotgun (WGS) entry which is preliminary data.</text>
</comment>
<dbReference type="PANTHER" id="PTHR46060:SF1">
    <property type="entry name" value="MARINER MOS1 TRANSPOSASE-LIKE PROTEIN"/>
    <property type="match status" value="1"/>
</dbReference>